<evidence type="ECO:0000313" key="4">
    <source>
        <dbReference type="EMBL" id="UXN71604.1"/>
    </source>
</evidence>
<feature type="DNA-binding region" description="H-T-H motif" evidence="2">
    <location>
        <begin position="32"/>
        <end position="51"/>
    </location>
</feature>
<gene>
    <name evidence="4" type="ORF">N8A98_10655</name>
</gene>
<keyword evidence="1 2" id="KW-0238">DNA-binding</keyword>
<feature type="domain" description="HTH tetR-type" evidence="3">
    <location>
        <begin position="9"/>
        <end position="69"/>
    </location>
</feature>
<organism evidence="4 5">
    <name type="scientific">Devosia neptuniae</name>
    <dbReference type="NCBI Taxonomy" id="191302"/>
    <lineage>
        <taxon>Bacteria</taxon>
        <taxon>Pseudomonadati</taxon>
        <taxon>Pseudomonadota</taxon>
        <taxon>Alphaproteobacteria</taxon>
        <taxon>Hyphomicrobiales</taxon>
        <taxon>Devosiaceae</taxon>
        <taxon>Devosia</taxon>
    </lineage>
</organism>
<sequence>MASLPNSHESKQAAILVAALDIFGRDGFADGNVDEIAQRAGVAKPTIYNRFGDKRALFVAAMKLGMAQANERVMAAVQAMNPRPADLRTELEALGAALGTCMTSAEGGAIVRVQVADAARFPELAGDNQRELHIDALAGKLAQLIATGQLRAVDPQLAARQFMVLTTAEALNRSGYGRKPLPRPVLEEIVAAGVDTFLAAFGKDRP</sequence>
<dbReference type="InterPro" id="IPR039536">
    <property type="entry name" value="TetR_C_Proteobacteria"/>
</dbReference>
<dbReference type="Proteomes" id="UP001061862">
    <property type="component" value="Chromosome"/>
</dbReference>
<dbReference type="PRINTS" id="PR00455">
    <property type="entry name" value="HTHTETR"/>
</dbReference>
<dbReference type="PANTHER" id="PTHR30055">
    <property type="entry name" value="HTH-TYPE TRANSCRIPTIONAL REGULATOR RUTR"/>
    <property type="match status" value="1"/>
</dbReference>
<dbReference type="Pfam" id="PF14246">
    <property type="entry name" value="TetR_C_7"/>
    <property type="match status" value="1"/>
</dbReference>
<dbReference type="SUPFAM" id="SSF46689">
    <property type="entry name" value="Homeodomain-like"/>
    <property type="match status" value="1"/>
</dbReference>
<dbReference type="InterPro" id="IPR050109">
    <property type="entry name" value="HTH-type_TetR-like_transc_reg"/>
</dbReference>
<evidence type="ECO:0000256" key="2">
    <source>
        <dbReference type="PROSITE-ProRule" id="PRU00335"/>
    </source>
</evidence>
<accession>A0ABY6CH84</accession>
<proteinExistence type="predicted"/>
<dbReference type="RefSeq" id="WP_262171237.1">
    <property type="nucleotide sequence ID" value="NZ_CP104965.1"/>
</dbReference>
<dbReference type="Gene3D" id="1.10.357.10">
    <property type="entry name" value="Tetracycline Repressor, domain 2"/>
    <property type="match status" value="1"/>
</dbReference>
<dbReference type="PANTHER" id="PTHR30055:SF146">
    <property type="entry name" value="HTH-TYPE TRANSCRIPTIONAL DUAL REGULATOR CECR"/>
    <property type="match status" value="1"/>
</dbReference>
<name>A0ABY6CH84_9HYPH</name>
<keyword evidence="5" id="KW-1185">Reference proteome</keyword>
<dbReference type="PROSITE" id="PS50977">
    <property type="entry name" value="HTH_TETR_2"/>
    <property type="match status" value="1"/>
</dbReference>
<protein>
    <submittedName>
        <fullName evidence="4">TetR/AcrR family transcriptional regulator</fullName>
    </submittedName>
</protein>
<dbReference type="Pfam" id="PF00440">
    <property type="entry name" value="TetR_N"/>
    <property type="match status" value="1"/>
</dbReference>
<dbReference type="InterPro" id="IPR036271">
    <property type="entry name" value="Tet_transcr_reg_TetR-rel_C_sf"/>
</dbReference>
<dbReference type="SUPFAM" id="SSF48498">
    <property type="entry name" value="Tetracyclin repressor-like, C-terminal domain"/>
    <property type="match status" value="1"/>
</dbReference>
<evidence type="ECO:0000256" key="1">
    <source>
        <dbReference type="ARBA" id="ARBA00023125"/>
    </source>
</evidence>
<evidence type="ECO:0000259" key="3">
    <source>
        <dbReference type="PROSITE" id="PS50977"/>
    </source>
</evidence>
<dbReference type="EMBL" id="CP104965">
    <property type="protein sequence ID" value="UXN71604.1"/>
    <property type="molecule type" value="Genomic_DNA"/>
</dbReference>
<reference evidence="4 5" key="1">
    <citation type="submission" date="2022-09" db="EMBL/GenBank/DDBJ databases">
        <title>Interaction between co-microsymbionts with complementary sets of symbiotic genes in legume-rhizobium systems.</title>
        <authorList>
            <person name="Safronova V."/>
            <person name="Sazanova A."/>
            <person name="Afonin A."/>
            <person name="Chirak E."/>
        </authorList>
    </citation>
    <scope>NUCLEOTIDE SEQUENCE [LARGE SCALE GENOMIC DNA]</scope>
    <source>
        <strain evidence="4 5">A18/4-1</strain>
    </source>
</reference>
<evidence type="ECO:0000313" key="5">
    <source>
        <dbReference type="Proteomes" id="UP001061862"/>
    </source>
</evidence>
<dbReference type="InterPro" id="IPR001647">
    <property type="entry name" value="HTH_TetR"/>
</dbReference>
<dbReference type="InterPro" id="IPR009057">
    <property type="entry name" value="Homeodomain-like_sf"/>
</dbReference>